<evidence type="ECO:0000313" key="5">
    <source>
        <dbReference type="Proteomes" id="UP000683360"/>
    </source>
</evidence>
<dbReference type="InterPro" id="IPR000315">
    <property type="entry name" value="Znf_B-box"/>
</dbReference>
<evidence type="ECO:0000256" key="1">
    <source>
        <dbReference type="PROSITE-ProRule" id="PRU00024"/>
    </source>
</evidence>
<evidence type="ECO:0000259" key="3">
    <source>
        <dbReference type="PROSITE" id="PS50119"/>
    </source>
</evidence>
<reference evidence="4" key="1">
    <citation type="submission" date="2021-03" db="EMBL/GenBank/DDBJ databases">
        <authorList>
            <person name="Bekaert M."/>
        </authorList>
    </citation>
    <scope>NUCLEOTIDE SEQUENCE</scope>
</reference>
<dbReference type="Gene3D" id="3.30.160.60">
    <property type="entry name" value="Classic Zinc Finger"/>
    <property type="match status" value="1"/>
</dbReference>
<dbReference type="CDD" id="cd19757">
    <property type="entry name" value="Bbox1"/>
    <property type="match status" value="1"/>
</dbReference>
<dbReference type="PROSITE" id="PS50119">
    <property type="entry name" value="ZF_BBOX"/>
    <property type="match status" value="1"/>
</dbReference>
<keyword evidence="2" id="KW-0175">Coiled coil</keyword>
<dbReference type="OrthoDB" id="6114572at2759"/>
<dbReference type="GO" id="GO:0008270">
    <property type="term" value="F:zinc ion binding"/>
    <property type="evidence" value="ECO:0007669"/>
    <property type="project" value="UniProtKB-KW"/>
</dbReference>
<organism evidence="4 5">
    <name type="scientific">Mytilus edulis</name>
    <name type="common">Blue mussel</name>
    <dbReference type="NCBI Taxonomy" id="6550"/>
    <lineage>
        <taxon>Eukaryota</taxon>
        <taxon>Metazoa</taxon>
        <taxon>Spiralia</taxon>
        <taxon>Lophotrochozoa</taxon>
        <taxon>Mollusca</taxon>
        <taxon>Bivalvia</taxon>
        <taxon>Autobranchia</taxon>
        <taxon>Pteriomorphia</taxon>
        <taxon>Mytilida</taxon>
        <taxon>Mytiloidea</taxon>
        <taxon>Mytilidae</taxon>
        <taxon>Mytilinae</taxon>
        <taxon>Mytilus</taxon>
    </lineage>
</organism>
<dbReference type="SUPFAM" id="SSF57845">
    <property type="entry name" value="B-box zinc-binding domain"/>
    <property type="match status" value="1"/>
</dbReference>
<feature type="coiled-coil region" evidence="2">
    <location>
        <begin position="143"/>
        <end position="181"/>
    </location>
</feature>
<dbReference type="AlphaFoldDB" id="A0A8S3UV73"/>
<dbReference type="PANTHER" id="PTHR25462">
    <property type="entry name" value="BONUS, ISOFORM C-RELATED"/>
    <property type="match status" value="1"/>
</dbReference>
<dbReference type="PANTHER" id="PTHR25462:SF296">
    <property type="entry name" value="MEIOTIC P26, ISOFORM F"/>
    <property type="match status" value="1"/>
</dbReference>
<gene>
    <name evidence="4" type="ORF">MEDL_59631</name>
</gene>
<feature type="domain" description="B box-type" evidence="3">
    <location>
        <begin position="3"/>
        <end position="53"/>
    </location>
</feature>
<dbReference type="Proteomes" id="UP000683360">
    <property type="component" value="Unassembled WGS sequence"/>
</dbReference>
<accession>A0A8S3UV73</accession>
<dbReference type="EMBL" id="CAJPWZ010002914">
    <property type="protein sequence ID" value="CAG2247767.1"/>
    <property type="molecule type" value="Genomic_DNA"/>
</dbReference>
<keyword evidence="5" id="KW-1185">Reference proteome</keyword>
<keyword evidence="1" id="KW-0479">Metal-binding</keyword>
<protein>
    <recommendedName>
        <fullName evidence="3">B box-type domain-containing protein</fullName>
    </recommendedName>
</protein>
<proteinExistence type="predicted"/>
<evidence type="ECO:0000256" key="2">
    <source>
        <dbReference type="SAM" id="Coils"/>
    </source>
</evidence>
<name>A0A8S3UV73_MYTED</name>
<keyword evidence="1" id="KW-0863">Zinc-finger</keyword>
<comment type="caution">
    <text evidence="4">The sequence shown here is derived from an EMBL/GenBank/DDBJ whole genome shotgun (WGS) entry which is preliminary data.</text>
</comment>
<evidence type="ECO:0000313" key="4">
    <source>
        <dbReference type="EMBL" id="CAG2247767.1"/>
    </source>
</evidence>
<keyword evidence="1" id="KW-0862">Zinc</keyword>
<dbReference type="InterPro" id="IPR047153">
    <property type="entry name" value="TRIM45/56/19-like"/>
</dbReference>
<sequence>MATNTSLCAICDLRHLTTSSTHWCPECEEALCFDCKEHHILSKASRGHHIIPISDYNDLPPFIANIELFCTYHNEKYLQYCVKHEVPICYKCIKEHGNCGGLTLLEDLASDVKSSEVFRDMEQTLKDIMVNISRIRENRESNIKTVKDKKKQIIEDVRRLKREINLHLDKLQDNLMKELNKVEAECCEKMKLIVSSLNDQDKEIVQCNVEIENIKTFASDIQAFLGIRDIQKNIIKNRSVFNPWFKIKM</sequence>